<comment type="caution">
    <text evidence="1">The sequence shown here is derived from an EMBL/GenBank/DDBJ whole genome shotgun (WGS) entry which is preliminary data.</text>
</comment>
<sequence>MKKLAGWSVLILMVLVLSACGGKPLMVKCPNCGSVFDAQEHIIELDKTKG</sequence>
<organism evidence="1 2">
    <name type="scientific">Pelovirga terrestris</name>
    <dbReference type="NCBI Taxonomy" id="2771352"/>
    <lineage>
        <taxon>Bacteria</taxon>
        <taxon>Pseudomonadati</taxon>
        <taxon>Thermodesulfobacteriota</taxon>
        <taxon>Desulfuromonadia</taxon>
        <taxon>Geobacterales</taxon>
        <taxon>Geobacteraceae</taxon>
        <taxon>Pelovirga</taxon>
    </lineage>
</organism>
<evidence type="ECO:0000313" key="2">
    <source>
        <dbReference type="Proteomes" id="UP000632828"/>
    </source>
</evidence>
<dbReference type="Proteomes" id="UP000632828">
    <property type="component" value="Unassembled WGS sequence"/>
</dbReference>
<protein>
    <recommendedName>
        <fullName evidence="3">Lipoprotein</fullName>
    </recommendedName>
</protein>
<dbReference type="EMBL" id="JACWUN010000006">
    <property type="protein sequence ID" value="MBD1400310.1"/>
    <property type="molecule type" value="Genomic_DNA"/>
</dbReference>
<name>A0A8J6QUH6_9BACT</name>
<dbReference type="PROSITE" id="PS51257">
    <property type="entry name" value="PROKAR_LIPOPROTEIN"/>
    <property type="match status" value="1"/>
</dbReference>
<proteinExistence type="predicted"/>
<dbReference type="AlphaFoldDB" id="A0A8J6QUH6"/>
<reference evidence="1" key="1">
    <citation type="submission" date="2020-09" db="EMBL/GenBank/DDBJ databases">
        <title>Pelobacter alkaliphilus sp. nov., a novel anaerobic arsenate-reducing bacterium from terrestrial mud volcano.</title>
        <authorList>
            <person name="Khomyakova M.A."/>
            <person name="Merkel A.Y."/>
            <person name="Slobodkin A.I."/>
        </authorList>
    </citation>
    <scope>NUCLEOTIDE SEQUENCE</scope>
    <source>
        <strain evidence="1">M08fum</strain>
    </source>
</reference>
<accession>A0A8J6QUH6</accession>
<dbReference type="RefSeq" id="WP_191154674.1">
    <property type="nucleotide sequence ID" value="NZ_JACWUN010000006.1"/>
</dbReference>
<evidence type="ECO:0000313" key="1">
    <source>
        <dbReference type="EMBL" id="MBD1400310.1"/>
    </source>
</evidence>
<keyword evidence="2" id="KW-1185">Reference proteome</keyword>
<evidence type="ECO:0008006" key="3">
    <source>
        <dbReference type="Google" id="ProtNLM"/>
    </source>
</evidence>
<gene>
    <name evidence="1" type="ORF">ICT70_06475</name>
</gene>